<dbReference type="EMBL" id="BAAAZN010000005">
    <property type="protein sequence ID" value="GAA3541874.1"/>
    <property type="molecule type" value="Genomic_DNA"/>
</dbReference>
<evidence type="ECO:0000256" key="8">
    <source>
        <dbReference type="SAM" id="Phobius"/>
    </source>
</evidence>
<feature type="transmembrane region" description="Helical" evidence="8">
    <location>
        <begin position="384"/>
        <end position="404"/>
    </location>
</feature>
<dbReference type="NCBIfam" id="NF038066">
    <property type="entry name" value="MptB"/>
    <property type="match status" value="1"/>
</dbReference>
<reference evidence="10" key="1">
    <citation type="journal article" date="2019" name="Int. J. Syst. Evol. Microbiol.">
        <title>The Global Catalogue of Microorganisms (GCM) 10K type strain sequencing project: providing services to taxonomists for standard genome sequencing and annotation.</title>
        <authorList>
            <consortium name="The Broad Institute Genomics Platform"/>
            <consortium name="The Broad Institute Genome Sequencing Center for Infectious Disease"/>
            <person name="Wu L."/>
            <person name="Ma J."/>
        </authorList>
    </citation>
    <scope>NUCLEOTIDE SEQUENCE [LARGE SCALE GENOMIC DNA]</scope>
    <source>
        <strain evidence="10">JCM 16898</strain>
    </source>
</reference>
<feature type="transmembrane region" description="Helical" evidence="8">
    <location>
        <begin position="54"/>
        <end position="72"/>
    </location>
</feature>
<dbReference type="Proteomes" id="UP001500689">
    <property type="component" value="Unassembled WGS sequence"/>
</dbReference>
<comment type="subcellular location">
    <subcellularLocation>
        <location evidence="1">Membrane</location>
        <topology evidence="1">Multi-pass membrane protein</topology>
    </subcellularLocation>
</comment>
<feature type="transmembrane region" description="Helical" evidence="8">
    <location>
        <begin position="253"/>
        <end position="277"/>
    </location>
</feature>
<sequence>MLFAGKCVSHRSTAGLGLAGTGLISLGAFGAGATLEHGPTVAWTLFGTPGSGNALATAVLYLGVGLLLAAWVRLGHFVRAGFANARDVTRTVWLWAAPLLFAPPLFSTDLYTYLAQGAVAHAGLDPYTHVPAEIPGAITENAAGHWLSVPSPYGPLFILVVKSVVAVTGDNPLLAAFLTRLVFVTGLALLCLALPVLCRFLGGLPEHALWIGAANPLVLLHLVSGGHNDLLMIGLLASGVALVLVRAPVRGFALVALAVAVKATAAVALPFLVWVWVAHRSGGRPTWGVFLRVATAAVSTVVVAFGLCSAVAGVGLGWISALGGNSVLQPLMSVPTSAGKIAALVIPGTDLVSAFRTAGWFVLAGLITWLWWRSRRGGATAVRGAAAALLGTVLCSAVVLPWYFSWALALGAAARWTASRVAVAAGLSTWLVVNNHPDGKTLLPPWAFAALLVVAIAVGVSVRRGKIPCLPSGGPVSLAVHSVSSSGWECPAMRAKLRDDLKAALKTRDRTAISALRSALAAIDNAEAVPVDQALDATVGNEHVAGAAVGLGAAEASRRDLTDADLRSIVENEVRERTVAAEDYERLGRAEEAARLRAEAAVLQRHL</sequence>
<feature type="transmembrane region" description="Helical" evidence="8">
    <location>
        <begin position="181"/>
        <end position="202"/>
    </location>
</feature>
<accession>A0ABP6VW49</accession>
<keyword evidence="6 8" id="KW-0472">Membrane</keyword>
<evidence type="ECO:0000256" key="5">
    <source>
        <dbReference type="ARBA" id="ARBA00022989"/>
    </source>
</evidence>
<dbReference type="InterPro" id="IPR042184">
    <property type="entry name" value="YqeY/Aim41_N"/>
</dbReference>
<feature type="transmembrane region" description="Helical" evidence="8">
    <location>
        <begin position="445"/>
        <end position="462"/>
    </location>
</feature>
<evidence type="ECO:0000313" key="9">
    <source>
        <dbReference type="EMBL" id="GAA3541874.1"/>
    </source>
</evidence>
<dbReference type="Pfam" id="PF26314">
    <property type="entry name" value="MptA_B_family"/>
    <property type="match status" value="1"/>
</dbReference>
<keyword evidence="5 8" id="KW-1133">Transmembrane helix</keyword>
<dbReference type="Gene3D" id="1.10.1510.10">
    <property type="entry name" value="Uncharacterised protein YqeY/AIM41 PF09424, N-terminal domain"/>
    <property type="match status" value="1"/>
</dbReference>
<feature type="transmembrane region" description="Helical" evidence="8">
    <location>
        <begin position="354"/>
        <end position="372"/>
    </location>
</feature>
<proteinExistence type="inferred from homology"/>
<evidence type="ECO:0000256" key="3">
    <source>
        <dbReference type="ARBA" id="ARBA00022679"/>
    </source>
</evidence>
<name>A0ABP6VW49_9PSEU</name>
<feature type="transmembrane region" description="Helical" evidence="8">
    <location>
        <begin position="153"/>
        <end position="169"/>
    </location>
</feature>
<evidence type="ECO:0000256" key="4">
    <source>
        <dbReference type="ARBA" id="ARBA00022692"/>
    </source>
</evidence>
<dbReference type="PANTHER" id="PTHR28055">
    <property type="entry name" value="ALTERED INHERITANCE OF MITOCHONDRIA PROTEIN 41, MITOCHONDRIAL"/>
    <property type="match status" value="1"/>
</dbReference>
<dbReference type="PANTHER" id="PTHR28055:SF1">
    <property type="entry name" value="ALTERED INHERITANCE OF MITOCHONDRIA PROTEIN 41, MITOCHONDRIAL"/>
    <property type="match status" value="1"/>
</dbReference>
<dbReference type="InterPro" id="IPR019004">
    <property type="entry name" value="YqeY/Aim41"/>
</dbReference>
<comment type="similarity">
    <text evidence="7">Belongs to the MptA/B family.</text>
</comment>
<feature type="transmembrane region" description="Helical" evidence="8">
    <location>
        <begin position="289"/>
        <end position="319"/>
    </location>
</feature>
<organism evidence="9 10">
    <name type="scientific">Amycolatopsis ultiminotia</name>
    <dbReference type="NCBI Taxonomy" id="543629"/>
    <lineage>
        <taxon>Bacteria</taxon>
        <taxon>Bacillati</taxon>
        <taxon>Actinomycetota</taxon>
        <taxon>Actinomycetes</taxon>
        <taxon>Pseudonocardiales</taxon>
        <taxon>Pseudonocardiaceae</taxon>
        <taxon>Amycolatopsis</taxon>
    </lineage>
</organism>
<protein>
    <recommendedName>
        <fullName evidence="11">Alpha-1,6-mannosyltransferase</fullName>
    </recommendedName>
</protein>
<dbReference type="RefSeq" id="WP_344859319.1">
    <property type="nucleotide sequence ID" value="NZ_BAAAZN010000005.1"/>
</dbReference>
<keyword evidence="3" id="KW-0808">Transferase</keyword>
<gene>
    <name evidence="9" type="ORF">GCM10022222_26940</name>
</gene>
<keyword evidence="2" id="KW-0328">Glycosyltransferase</keyword>
<feature type="transmembrane region" description="Helical" evidence="8">
    <location>
        <begin position="230"/>
        <end position="247"/>
    </location>
</feature>
<comment type="caution">
    <text evidence="9">The sequence shown here is derived from an EMBL/GenBank/DDBJ whole genome shotgun (WGS) entry which is preliminary data.</text>
</comment>
<evidence type="ECO:0000256" key="6">
    <source>
        <dbReference type="ARBA" id="ARBA00023136"/>
    </source>
</evidence>
<evidence type="ECO:0000256" key="2">
    <source>
        <dbReference type="ARBA" id="ARBA00022676"/>
    </source>
</evidence>
<evidence type="ECO:0000256" key="1">
    <source>
        <dbReference type="ARBA" id="ARBA00004141"/>
    </source>
</evidence>
<evidence type="ECO:0000256" key="7">
    <source>
        <dbReference type="ARBA" id="ARBA00043987"/>
    </source>
</evidence>
<evidence type="ECO:0000313" key="10">
    <source>
        <dbReference type="Proteomes" id="UP001500689"/>
    </source>
</evidence>
<keyword evidence="10" id="KW-1185">Reference proteome</keyword>
<dbReference type="InterPro" id="IPR049829">
    <property type="entry name" value="MptA/B-like"/>
</dbReference>
<keyword evidence="4 8" id="KW-0812">Transmembrane</keyword>
<feature type="transmembrane region" description="Helical" evidence="8">
    <location>
        <begin position="92"/>
        <end position="114"/>
    </location>
</feature>
<evidence type="ECO:0008006" key="11">
    <source>
        <dbReference type="Google" id="ProtNLM"/>
    </source>
</evidence>